<evidence type="ECO:0000313" key="5">
    <source>
        <dbReference type="Proteomes" id="UP000265618"/>
    </source>
</evidence>
<evidence type="ECO:0000313" key="2">
    <source>
        <dbReference type="EMBL" id="GCA64984.1"/>
    </source>
</evidence>
<protein>
    <submittedName>
        <fullName evidence="2">Uncharacterized protein</fullName>
    </submittedName>
</protein>
<organism evidence="2 5">
    <name type="scientific">Kipferlia bialata</name>
    <dbReference type="NCBI Taxonomy" id="797122"/>
    <lineage>
        <taxon>Eukaryota</taxon>
        <taxon>Metamonada</taxon>
        <taxon>Carpediemonas-like organisms</taxon>
        <taxon>Kipferlia</taxon>
    </lineage>
</organism>
<proteinExistence type="predicted"/>
<reference evidence="2 5" key="2">
    <citation type="journal article" date="2018" name="PLoS ONE">
        <title>The draft genome of Kipferlia bialata reveals reductive genome evolution in fornicate parasites.</title>
        <authorList>
            <person name="Tanifuji G."/>
            <person name="Takabayashi S."/>
            <person name="Kume K."/>
            <person name="Takagi M."/>
            <person name="Nakayama T."/>
            <person name="Kamikawa R."/>
            <person name="Inagaki Y."/>
            <person name="Hashimoto T."/>
        </authorList>
    </citation>
    <scope>NUCLEOTIDE SEQUENCE [LARGE SCALE GENOMIC DNA]</scope>
    <source>
        <strain evidence="2">NY0173</strain>
    </source>
</reference>
<evidence type="ECO:0000313" key="3">
    <source>
        <dbReference type="EMBL" id="GCA65141.1"/>
    </source>
</evidence>
<reference evidence="2" key="1">
    <citation type="submission" date="2016-10" db="EMBL/GenBank/DDBJ databases">
        <authorList>
            <person name="Tanifuji G."/>
            <person name="Kume K."/>
            <person name="Nakayama T."/>
            <person name="Takabayashi S."/>
            <person name="Hashimoto T."/>
        </authorList>
    </citation>
    <scope>NUCLEOTIDE SEQUENCE</scope>
    <source>
        <strain evidence="2">NY0173</strain>
    </source>
</reference>
<dbReference type="EMBL" id="BDIP01009300">
    <property type="protein sequence ID" value="GCA64984.1"/>
    <property type="molecule type" value="Genomic_DNA"/>
</dbReference>
<dbReference type="EMBL" id="BDIP01009926">
    <property type="protein sequence ID" value="GCA65141.1"/>
    <property type="molecule type" value="Genomic_DNA"/>
</dbReference>
<dbReference type="Proteomes" id="UP000265618">
    <property type="component" value="Unassembled WGS sequence"/>
</dbReference>
<dbReference type="AlphaFoldDB" id="A0A391NUW0"/>
<evidence type="ECO:0000313" key="1">
    <source>
        <dbReference type="EMBL" id="GCA62830.1"/>
    </source>
</evidence>
<feature type="non-terminal residue" evidence="2">
    <location>
        <position position="16"/>
    </location>
</feature>
<accession>A0A391NUW0</accession>
<keyword evidence="5" id="KW-1185">Reference proteome</keyword>
<dbReference type="EMBL" id="BDIP01001512">
    <property type="protein sequence ID" value="GCA62830.1"/>
    <property type="molecule type" value="Genomic_DNA"/>
</dbReference>
<sequence>MATSSKIPFIFARFIR</sequence>
<evidence type="ECO:0000313" key="4">
    <source>
        <dbReference type="EMBL" id="GIQ88617.1"/>
    </source>
</evidence>
<gene>
    <name evidence="1" type="ORF">KIPB_006070</name>
    <name evidence="4" type="ORF">KIPB_010910</name>
    <name evidence="2" type="ORF">KIPB_015929</name>
    <name evidence="3" type="ORF">KIPB_016359</name>
</gene>
<name>A0A391NUW0_9EUKA</name>
<dbReference type="EMBL" id="BDIP01004232">
    <property type="protein sequence ID" value="GIQ88617.1"/>
    <property type="molecule type" value="Genomic_DNA"/>
</dbReference>
<comment type="caution">
    <text evidence="2">The sequence shown here is derived from an EMBL/GenBank/DDBJ whole genome shotgun (WGS) entry which is preliminary data.</text>
</comment>